<evidence type="ECO:0000313" key="2">
    <source>
        <dbReference type="Proteomes" id="UP001500124"/>
    </source>
</evidence>
<evidence type="ECO:0000313" key="1">
    <source>
        <dbReference type="EMBL" id="GAA5058296.1"/>
    </source>
</evidence>
<comment type="caution">
    <text evidence="1">The sequence shown here is derived from an EMBL/GenBank/DDBJ whole genome shotgun (WGS) entry which is preliminary data.</text>
</comment>
<dbReference type="Proteomes" id="UP001500124">
    <property type="component" value="Unassembled WGS sequence"/>
</dbReference>
<dbReference type="RefSeq" id="WP_345669020.1">
    <property type="nucleotide sequence ID" value="NZ_BAABKC010000045.1"/>
</dbReference>
<name>A0ABP9KJK5_9ACTN</name>
<proteinExistence type="predicted"/>
<gene>
    <name evidence="1" type="ORF">GCM10023336_33060</name>
</gene>
<keyword evidence="2" id="KW-1185">Reference proteome</keyword>
<protein>
    <submittedName>
        <fullName evidence="1">Uncharacterized protein</fullName>
    </submittedName>
</protein>
<accession>A0ABP9KJK5</accession>
<dbReference type="EMBL" id="BAABKC010000045">
    <property type="protein sequence ID" value="GAA5058296.1"/>
    <property type="molecule type" value="Genomic_DNA"/>
</dbReference>
<sequence>MSYDIFLCRFEGGEQRELDFDVVHAIVDPYVTSSAPDRRFLQLAAGTDGGRADLHLTSADSIMISHFGGDGIMNVLSELLRGLRAVLLLPGGTVVLNDHAELEHLAQKLKSEWSVVVAPTGGEITEAIRAS</sequence>
<reference evidence="2" key="1">
    <citation type="journal article" date="2019" name="Int. J. Syst. Evol. Microbiol.">
        <title>The Global Catalogue of Microorganisms (GCM) 10K type strain sequencing project: providing services to taxonomists for standard genome sequencing and annotation.</title>
        <authorList>
            <consortium name="The Broad Institute Genomics Platform"/>
            <consortium name="The Broad Institute Genome Sequencing Center for Infectious Disease"/>
            <person name="Wu L."/>
            <person name="Ma J."/>
        </authorList>
    </citation>
    <scope>NUCLEOTIDE SEQUENCE [LARGE SCALE GENOMIC DNA]</scope>
    <source>
        <strain evidence="2">JCM 18410</strain>
    </source>
</reference>
<organism evidence="1 2">
    <name type="scientific">Streptomyces similanensis</name>
    <dbReference type="NCBI Taxonomy" id="1274988"/>
    <lineage>
        <taxon>Bacteria</taxon>
        <taxon>Bacillati</taxon>
        <taxon>Actinomycetota</taxon>
        <taxon>Actinomycetes</taxon>
        <taxon>Kitasatosporales</taxon>
        <taxon>Streptomycetaceae</taxon>
        <taxon>Streptomyces</taxon>
    </lineage>
</organism>